<feature type="domain" description="14-3-3" evidence="2">
    <location>
        <begin position="13"/>
        <end position="144"/>
    </location>
</feature>
<dbReference type="InterPro" id="IPR023410">
    <property type="entry name" value="14-3-3_domain"/>
</dbReference>
<organism evidence="3 4">
    <name type="scientific">Salix dunnii</name>
    <dbReference type="NCBI Taxonomy" id="1413687"/>
    <lineage>
        <taxon>Eukaryota</taxon>
        <taxon>Viridiplantae</taxon>
        <taxon>Streptophyta</taxon>
        <taxon>Embryophyta</taxon>
        <taxon>Tracheophyta</taxon>
        <taxon>Spermatophyta</taxon>
        <taxon>Magnoliopsida</taxon>
        <taxon>eudicotyledons</taxon>
        <taxon>Gunneridae</taxon>
        <taxon>Pentapetalae</taxon>
        <taxon>rosids</taxon>
        <taxon>fabids</taxon>
        <taxon>Malpighiales</taxon>
        <taxon>Salicaceae</taxon>
        <taxon>Saliceae</taxon>
        <taxon>Salix</taxon>
    </lineage>
</organism>
<name>A0A835JCY4_9ROSI</name>
<accession>A0A835JCY4</accession>
<gene>
    <name evidence="3" type="ORF">SADUNF_Sadunf16G0192500</name>
</gene>
<dbReference type="AlphaFoldDB" id="A0A835JCY4"/>
<dbReference type="InterPro" id="IPR036815">
    <property type="entry name" value="14-3-3_dom_sf"/>
</dbReference>
<evidence type="ECO:0000259" key="2">
    <source>
        <dbReference type="SMART" id="SM00101"/>
    </source>
</evidence>
<dbReference type="EMBL" id="JADGMS010000016">
    <property type="protein sequence ID" value="KAF9666089.1"/>
    <property type="molecule type" value="Genomic_DNA"/>
</dbReference>
<comment type="similarity">
    <text evidence="1">Belongs to the 14-3-3 family.</text>
</comment>
<proteinExistence type="inferred from homology"/>
<reference evidence="3 4" key="1">
    <citation type="submission" date="2020-10" db="EMBL/GenBank/DDBJ databases">
        <title>Plant Genome Project.</title>
        <authorList>
            <person name="Zhang R.-G."/>
        </authorList>
    </citation>
    <scope>NUCLEOTIDE SEQUENCE [LARGE SCALE GENOMIC DNA]</scope>
    <source>
        <strain evidence="3">FAFU-HL-1</strain>
        <tissue evidence="3">Leaf</tissue>
    </source>
</reference>
<dbReference type="InterPro" id="IPR000308">
    <property type="entry name" value="14-3-3"/>
</dbReference>
<protein>
    <recommendedName>
        <fullName evidence="2">14-3-3 domain-containing protein</fullName>
    </recommendedName>
</protein>
<dbReference type="Gene3D" id="1.20.190.20">
    <property type="entry name" value="14-3-3 domain"/>
    <property type="match status" value="1"/>
</dbReference>
<evidence type="ECO:0000313" key="3">
    <source>
        <dbReference type="EMBL" id="KAF9666089.1"/>
    </source>
</evidence>
<dbReference type="Pfam" id="PF00244">
    <property type="entry name" value="14-3-3"/>
    <property type="match status" value="1"/>
</dbReference>
<sequence length="146" mass="16823">MATNTIVTDNLTKDQYVYLAKLAEQAERCEEMVQFIQKLVVDNTPAGELNIEERNLLSVAYKNMIDSLRAAWRIVYSIEHKKEQRTVESELSDICSSILRLLDSNLIPSATASESTVFYLKMKGDYHRNRTKDFEFSAAKNWKPQP</sequence>
<keyword evidence="4" id="KW-1185">Reference proteome</keyword>
<evidence type="ECO:0000313" key="4">
    <source>
        <dbReference type="Proteomes" id="UP000657918"/>
    </source>
</evidence>
<dbReference type="PANTHER" id="PTHR18860">
    <property type="entry name" value="14-3-3 PROTEIN"/>
    <property type="match status" value="1"/>
</dbReference>
<evidence type="ECO:0000256" key="1">
    <source>
        <dbReference type="ARBA" id="ARBA00006141"/>
    </source>
</evidence>
<comment type="caution">
    <text evidence="3">The sequence shown here is derived from an EMBL/GenBank/DDBJ whole genome shotgun (WGS) entry which is preliminary data.</text>
</comment>
<dbReference type="SUPFAM" id="SSF48445">
    <property type="entry name" value="14-3-3 protein"/>
    <property type="match status" value="1"/>
</dbReference>
<dbReference type="SMART" id="SM00101">
    <property type="entry name" value="14_3_3"/>
    <property type="match status" value="1"/>
</dbReference>
<dbReference type="Proteomes" id="UP000657918">
    <property type="component" value="Chromosome 16"/>
</dbReference>
<dbReference type="OrthoDB" id="10260625at2759"/>